<protein>
    <submittedName>
        <fullName evidence="9">FecCD family ABC transporter permease</fullName>
    </submittedName>
</protein>
<reference evidence="9 10" key="1">
    <citation type="submission" date="2024-11" db="EMBL/GenBank/DDBJ databases">
        <authorList>
            <person name="Heng Y.C."/>
            <person name="Lim A.C.H."/>
            <person name="Lee J.K.Y."/>
            <person name="Kittelmann S."/>
        </authorList>
    </citation>
    <scope>NUCLEOTIDE SEQUENCE [LARGE SCALE GENOMIC DNA]</scope>
    <source>
        <strain evidence="9 10">WILCCON 0269</strain>
    </source>
</reference>
<accession>A0ABW8SQH2</accession>
<comment type="similarity">
    <text evidence="2">Belongs to the binding-protein-dependent transport system permease family. FecCD subfamily.</text>
</comment>
<comment type="subcellular location">
    <subcellularLocation>
        <location evidence="1">Cell membrane</location>
        <topology evidence="1">Multi-pass membrane protein</topology>
    </subcellularLocation>
</comment>
<evidence type="ECO:0000256" key="5">
    <source>
        <dbReference type="ARBA" id="ARBA00022692"/>
    </source>
</evidence>
<keyword evidence="5 8" id="KW-0812">Transmembrane</keyword>
<proteinExistence type="inferred from homology"/>
<comment type="caution">
    <text evidence="9">The sequence shown here is derived from an EMBL/GenBank/DDBJ whole genome shotgun (WGS) entry which is preliminary data.</text>
</comment>
<dbReference type="SUPFAM" id="SSF81345">
    <property type="entry name" value="ABC transporter involved in vitamin B12 uptake, BtuC"/>
    <property type="match status" value="1"/>
</dbReference>
<evidence type="ECO:0000256" key="6">
    <source>
        <dbReference type="ARBA" id="ARBA00022989"/>
    </source>
</evidence>
<sequence length="353" mass="37950">MDINVNPKKNIIEKSQNYKLVIMGKVAALAVLILLVLSSFIVDLSTGPAMVNIFDVITSLINPESLSKKVNIIVRVMRLPVATMALLVGAGLAIAGMEMQTILNNNLASPYTLGISSAASFGASISLIFGYVFLPQYMNNYATPIFAFAFSLISSFFIYTIGKIKKDRGTIILAGIAISFMFTALNSILTYFVPDEILRGITNWSQGCILGATWQQDAIVFVVLVIVTPILFRESWKLTSLCMGESTATALGIDVEKLRTKVLILSSLITSIAVCFVGTIGFVGLVAPYVAKSLVGEEQRFFIPASMLTGAFMLSVSSVLSKVAISGVQIPLGIVTSIIGIPFLLVLILKQGR</sequence>
<feature type="transmembrane region" description="Helical" evidence="8">
    <location>
        <begin position="301"/>
        <end position="320"/>
    </location>
</feature>
<gene>
    <name evidence="9" type="ORF">ACJDU8_15400</name>
</gene>
<dbReference type="EMBL" id="JBJHZX010000023">
    <property type="protein sequence ID" value="MFL0196935.1"/>
    <property type="molecule type" value="Genomic_DNA"/>
</dbReference>
<evidence type="ECO:0000256" key="2">
    <source>
        <dbReference type="ARBA" id="ARBA00007935"/>
    </source>
</evidence>
<dbReference type="PANTHER" id="PTHR30472">
    <property type="entry name" value="FERRIC ENTEROBACTIN TRANSPORT SYSTEM PERMEASE PROTEIN"/>
    <property type="match status" value="1"/>
</dbReference>
<feature type="transmembrane region" description="Helical" evidence="8">
    <location>
        <begin position="213"/>
        <end position="232"/>
    </location>
</feature>
<dbReference type="PANTHER" id="PTHR30472:SF25">
    <property type="entry name" value="ABC TRANSPORTER PERMEASE PROTEIN MJ0876-RELATED"/>
    <property type="match status" value="1"/>
</dbReference>
<evidence type="ECO:0000313" key="9">
    <source>
        <dbReference type="EMBL" id="MFL0196935.1"/>
    </source>
</evidence>
<dbReference type="InterPro" id="IPR037294">
    <property type="entry name" value="ABC_BtuC-like"/>
</dbReference>
<name>A0ABW8SQH2_9CLOT</name>
<keyword evidence="10" id="KW-1185">Reference proteome</keyword>
<dbReference type="InterPro" id="IPR000522">
    <property type="entry name" value="ABC_transptr_permease_BtuC"/>
</dbReference>
<evidence type="ECO:0000256" key="8">
    <source>
        <dbReference type="SAM" id="Phobius"/>
    </source>
</evidence>
<evidence type="ECO:0000313" key="10">
    <source>
        <dbReference type="Proteomes" id="UP001623660"/>
    </source>
</evidence>
<feature type="transmembrane region" description="Helical" evidence="8">
    <location>
        <begin position="332"/>
        <end position="349"/>
    </location>
</feature>
<organism evidence="9 10">
    <name type="scientific">Candidatus Clostridium eludens</name>
    <dbReference type="NCBI Taxonomy" id="3381663"/>
    <lineage>
        <taxon>Bacteria</taxon>
        <taxon>Bacillati</taxon>
        <taxon>Bacillota</taxon>
        <taxon>Clostridia</taxon>
        <taxon>Eubacteriales</taxon>
        <taxon>Clostridiaceae</taxon>
        <taxon>Clostridium</taxon>
    </lineage>
</organism>
<feature type="transmembrane region" description="Helical" evidence="8">
    <location>
        <begin position="262"/>
        <end position="289"/>
    </location>
</feature>
<feature type="transmembrane region" description="Helical" evidence="8">
    <location>
        <begin position="107"/>
        <end position="134"/>
    </location>
</feature>
<evidence type="ECO:0000256" key="3">
    <source>
        <dbReference type="ARBA" id="ARBA00022448"/>
    </source>
</evidence>
<keyword evidence="6 8" id="KW-1133">Transmembrane helix</keyword>
<dbReference type="CDD" id="cd06550">
    <property type="entry name" value="TM_ABC_iron-siderophores_like"/>
    <property type="match status" value="1"/>
</dbReference>
<feature type="transmembrane region" description="Helical" evidence="8">
    <location>
        <begin position="72"/>
        <end position="95"/>
    </location>
</feature>
<keyword evidence="4" id="KW-1003">Cell membrane</keyword>
<keyword evidence="3" id="KW-0813">Transport</keyword>
<dbReference type="Proteomes" id="UP001623660">
    <property type="component" value="Unassembled WGS sequence"/>
</dbReference>
<feature type="transmembrane region" description="Helical" evidence="8">
    <location>
        <begin position="20"/>
        <end position="42"/>
    </location>
</feature>
<feature type="transmembrane region" description="Helical" evidence="8">
    <location>
        <begin position="171"/>
        <end position="193"/>
    </location>
</feature>
<evidence type="ECO:0000256" key="7">
    <source>
        <dbReference type="ARBA" id="ARBA00023136"/>
    </source>
</evidence>
<dbReference type="RefSeq" id="WP_406793039.1">
    <property type="nucleotide sequence ID" value="NZ_JBJHZX010000023.1"/>
</dbReference>
<keyword evidence="7 8" id="KW-0472">Membrane</keyword>
<dbReference type="Gene3D" id="1.10.3470.10">
    <property type="entry name" value="ABC transporter involved in vitamin B12 uptake, BtuC"/>
    <property type="match status" value="1"/>
</dbReference>
<dbReference type="Pfam" id="PF01032">
    <property type="entry name" value="FecCD"/>
    <property type="match status" value="1"/>
</dbReference>
<evidence type="ECO:0000256" key="4">
    <source>
        <dbReference type="ARBA" id="ARBA00022475"/>
    </source>
</evidence>
<feature type="transmembrane region" description="Helical" evidence="8">
    <location>
        <begin position="140"/>
        <end position="159"/>
    </location>
</feature>
<evidence type="ECO:0000256" key="1">
    <source>
        <dbReference type="ARBA" id="ARBA00004651"/>
    </source>
</evidence>